<comment type="caution">
    <text evidence="2">The sequence shown here is derived from an EMBL/GenBank/DDBJ whole genome shotgun (WGS) entry which is preliminary data.</text>
</comment>
<name>S9TIN0_9TRYP</name>
<feature type="region of interest" description="Disordered" evidence="1">
    <location>
        <begin position="176"/>
        <end position="200"/>
    </location>
</feature>
<evidence type="ECO:0000313" key="3">
    <source>
        <dbReference type="Proteomes" id="UP000015354"/>
    </source>
</evidence>
<gene>
    <name evidence="2" type="ORF">STCU_11021</name>
</gene>
<feature type="compositionally biased region" description="Basic and acidic residues" evidence="1">
    <location>
        <begin position="185"/>
        <end position="199"/>
    </location>
</feature>
<organism evidence="2 3">
    <name type="scientific">Strigomonas culicis</name>
    <dbReference type="NCBI Taxonomy" id="28005"/>
    <lineage>
        <taxon>Eukaryota</taxon>
        <taxon>Discoba</taxon>
        <taxon>Euglenozoa</taxon>
        <taxon>Kinetoplastea</taxon>
        <taxon>Metakinetoplastina</taxon>
        <taxon>Trypanosomatida</taxon>
        <taxon>Trypanosomatidae</taxon>
        <taxon>Strigomonadinae</taxon>
        <taxon>Strigomonas</taxon>
    </lineage>
</organism>
<dbReference type="AlphaFoldDB" id="S9TIN0"/>
<sequence length="456" mass="50301">MKKIEVLVATSALISVNITDDSTFFYLFVHQFDWDEQRVPRAKGMPTRRAISSYLRHIWYQPGTYAQLQPLVEEVRVNVEFDLMLVPSERKGGYSFVDAEAHDVAVIVAVHPNKKEFTGAPKTLSGSEEGVPLDIILSSSRIGSVLEMVALNLMCNNLATSGPSAECAVTDVACAPNRGLPQPRKKSDDDSNDGADKAKPSPSVSFLFTLPSTNLTVVSSETKRRFQLSVEKGLQYYRATGGRWAASGAQSLEVALIHLFENVDPAAGSKPGASTDAGAGDAGGSAKRVSLFSMDRVSLSLSTPSAANRRRMHTSDESGAAPSYTEATVILDKPLLHVLELDAWDSLRRIFFTRQLTELLNPKPVEYFHSRSSSNQYFSVSRTDTMVDVEYEHAAYIVTRWSLRLLNCELVARGGRVTTAHAARHVREPHLRRHQRGSSRYSCRCLQPVDGLEARR</sequence>
<accession>S9TIN0</accession>
<protein>
    <submittedName>
        <fullName evidence="2">Uncharacterized protein</fullName>
    </submittedName>
</protein>
<proteinExistence type="predicted"/>
<dbReference type="Proteomes" id="UP000015354">
    <property type="component" value="Unassembled WGS sequence"/>
</dbReference>
<reference evidence="2 3" key="1">
    <citation type="journal article" date="2013" name="PLoS ONE">
        <title>Predicting the Proteins of Angomonas deanei, Strigomonas culicis and Their Respective Endosymbionts Reveals New Aspects of the Trypanosomatidae Family.</title>
        <authorList>
            <person name="Motta M.C."/>
            <person name="Martins A.C."/>
            <person name="de Souza S.S."/>
            <person name="Catta-Preta C.M."/>
            <person name="Silva R."/>
            <person name="Klein C.C."/>
            <person name="de Almeida L.G."/>
            <person name="de Lima Cunha O."/>
            <person name="Ciapina L.P."/>
            <person name="Brocchi M."/>
            <person name="Colabardini A.C."/>
            <person name="de Araujo Lima B."/>
            <person name="Machado C.R."/>
            <person name="de Almeida Soares C.M."/>
            <person name="Probst C.M."/>
            <person name="de Menezes C.B."/>
            <person name="Thompson C.E."/>
            <person name="Bartholomeu D.C."/>
            <person name="Gradia D.F."/>
            <person name="Pavoni D.P."/>
            <person name="Grisard E.C."/>
            <person name="Fantinatti-Garboggini F."/>
            <person name="Marchini F.K."/>
            <person name="Rodrigues-Luiz G.F."/>
            <person name="Wagner G."/>
            <person name="Goldman G.H."/>
            <person name="Fietto J.L."/>
            <person name="Elias M.C."/>
            <person name="Goldman M.H."/>
            <person name="Sagot M.F."/>
            <person name="Pereira M."/>
            <person name="Stoco P.H."/>
            <person name="de Mendonca-Neto R.P."/>
            <person name="Teixeira S.M."/>
            <person name="Maciel T.E."/>
            <person name="de Oliveira Mendes T.A."/>
            <person name="Urmenyi T.P."/>
            <person name="de Souza W."/>
            <person name="Schenkman S."/>
            <person name="de Vasconcelos A.T."/>
        </authorList>
    </citation>
    <scope>NUCLEOTIDE SEQUENCE [LARGE SCALE GENOMIC DNA]</scope>
</reference>
<evidence type="ECO:0000313" key="2">
    <source>
        <dbReference type="EMBL" id="EPY16749.1"/>
    </source>
</evidence>
<dbReference type="EMBL" id="ATMH01010909">
    <property type="protein sequence ID" value="EPY16749.1"/>
    <property type="molecule type" value="Genomic_DNA"/>
</dbReference>
<evidence type="ECO:0000256" key="1">
    <source>
        <dbReference type="SAM" id="MobiDB-lite"/>
    </source>
</evidence>
<keyword evidence="3" id="KW-1185">Reference proteome</keyword>